<dbReference type="OrthoDB" id="122514at2"/>
<dbReference type="PANTHER" id="PTHR33204">
    <property type="entry name" value="TRANSCRIPTIONAL REGULATOR, MARR FAMILY"/>
    <property type="match status" value="1"/>
</dbReference>
<dbReference type="RefSeq" id="WP_013569394.1">
    <property type="nucleotide sequence ID" value="NC_014963.1"/>
</dbReference>
<dbReference type="PROSITE" id="PS51118">
    <property type="entry name" value="HTH_HXLR"/>
    <property type="match status" value="1"/>
</dbReference>
<reference evidence="5 6" key="1">
    <citation type="journal article" date="2012" name="Stand. Genomic Sci.">
        <title>Complete genome sequence of Terriglobus saanensis type strain SP1PR4(T), an Acidobacteria from tundra soil.</title>
        <authorList>
            <person name="Rawat S.R."/>
            <person name="Mannisto M.K."/>
            <person name="Starovoytov V."/>
            <person name="Goodwin L."/>
            <person name="Nolan M."/>
            <person name="Hauser L."/>
            <person name="Land M."/>
            <person name="Davenport K.W."/>
            <person name="Woyke T."/>
            <person name="Haggblom M.M."/>
        </authorList>
    </citation>
    <scope>NUCLEOTIDE SEQUENCE</scope>
    <source>
        <strain evidence="6">ATCC BAA-1853 / DSM 23119 / SP1PR4</strain>
    </source>
</reference>
<evidence type="ECO:0000313" key="6">
    <source>
        <dbReference type="Proteomes" id="UP000006844"/>
    </source>
</evidence>
<keyword evidence="3" id="KW-0804">Transcription</keyword>
<dbReference type="KEGG" id="tsa:AciPR4_2900"/>
<evidence type="ECO:0000313" key="5">
    <source>
        <dbReference type="EMBL" id="ADV83662.1"/>
    </source>
</evidence>
<organism evidence="5 6">
    <name type="scientific">Terriglobus saanensis (strain ATCC BAA-1853 / DSM 23119 / SP1PR4)</name>
    <dbReference type="NCBI Taxonomy" id="401053"/>
    <lineage>
        <taxon>Bacteria</taxon>
        <taxon>Pseudomonadati</taxon>
        <taxon>Acidobacteriota</taxon>
        <taxon>Terriglobia</taxon>
        <taxon>Terriglobales</taxon>
        <taxon>Acidobacteriaceae</taxon>
        <taxon>Terriglobus</taxon>
    </lineage>
</organism>
<feature type="domain" description="HTH hxlR-type" evidence="4">
    <location>
        <begin position="21"/>
        <end position="120"/>
    </location>
</feature>
<dbReference type="PANTHER" id="PTHR33204:SF29">
    <property type="entry name" value="TRANSCRIPTIONAL REGULATOR"/>
    <property type="match status" value="1"/>
</dbReference>
<dbReference type="EMBL" id="CP002467">
    <property type="protein sequence ID" value="ADV83662.1"/>
    <property type="molecule type" value="Genomic_DNA"/>
</dbReference>
<keyword evidence="2" id="KW-0238">DNA-binding</keyword>
<keyword evidence="6" id="KW-1185">Reference proteome</keyword>
<dbReference type="InterPro" id="IPR002577">
    <property type="entry name" value="HTH_HxlR"/>
</dbReference>
<gene>
    <name evidence="5" type="ordered locus">AciPR4_2900</name>
</gene>
<dbReference type="InterPro" id="IPR036390">
    <property type="entry name" value="WH_DNA-bd_sf"/>
</dbReference>
<dbReference type="Gene3D" id="1.10.10.10">
    <property type="entry name" value="Winged helix-like DNA-binding domain superfamily/Winged helix DNA-binding domain"/>
    <property type="match status" value="1"/>
</dbReference>
<accession>E8V4B3</accession>
<dbReference type="Pfam" id="PF01638">
    <property type="entry name" value="HxlR"/>
    <property type="match status" value="1"/>
</dbReference>
<dbReference type="Proteomes" id="UP000006844">
    <property type="component" value="Chromosome"/>
</dbReference>
<dbReference type="HOGENOM" id="CLU_111585_5_0_0"/>
<dbReference type="SUPFAM" id="SSF46785">
    <property type="entry name" value="Winged helix' DNA-binding domain"/>
    <property type="match status" value="1"/>
</dbReference>
<protein>
    <submittedName>
        <fullName evidence="5">Transcriptional regulator, HxlR family</fullName>
    </submittedName>
</protein>
<evidence type="ECO:0000256" key="2">
    <source>
        <dbReference type="ARBA" id="ARBA00023125"/>
    </source>
</evidence>
<sequence length="124" mass="14464">MKSKEKEATRTQHLDAGYVHRANLAFEVLFQGKWRIQILCAMRSGPIRLGQLARIMPTASKKMLTQNLRKLESEGIVIRKDLSDLVLHIEYDLNERVRERVCALLDHLVEWGNFYLDVSRNDRS</sequence>
<dbReference type="GO" id="GO:0003677">
    <property type="term" value="F:DNA binding"/>
    <property type="evidence" value="ECO:0007669"/>
    <property type="project" value="UniProtKB-KW"/>
</dbReference>
<evidence type="ECO:0000259" key="4">
    <source>
        <dbReference type="PROSITE" id="PS51118"/>
    </source>
</evidence>
<proteinExistence type="predicted"/>
<dbReference type="STRING" id="401053.AciPR4_2900"/>
<dbReference type="eggNOG" id="COG1733">
    <property type="taxonomic scope" value="Bacteria"/>
</dbReference>
<dbReference type="AlphaFoldDB" id="E8V4B3"/>
<name>E8V4B3_TERSS</name>
<dbReference type="InterPro" id="IPR036388">
    <property type="entry name" value="WH-like_DNA-bd_sf"/>
</dbReference>
<evidence type="ECO:0000256" key="1">
    <source>
        <dbReference type="ARBA" id="ARBA00023015"/>
    </source>
</evidence>
<evidence type="ECO:0000256" key="3">
    <source>
        <dbReference type="ARBA" id="ARBA00023163"/>
    </source>
</evidence>
<keyword evidence="1" id="KW-0805">Transcription regulation</keyword>